<dbReference type="OrthoDB" id="9770452at2"/>
<comment type="catalytic activity">
    <reaction evidence="1">
        <text>a (2S)-2-hydroxycarboxylate + O2 = a 2-oxocarboxylate + H2O2</text>
        <dbReference type="Rhea" id="RHEA:16789"/>
        <dbReference type="ChEBI" id="CHEBI:15379"/>
        <dbReference type="ChEBI" id="CHEBI:16240"/>
        <dbReference type="ChEBI" id="CHEBI:35179"/>
        <dbReference type="ChEBI" id="CHEBI:58123"/>
        <dbReference type="EC" id="1.1.3.15"/>
    </reaction>
</comment>
<evidence type="ECO:0000256" key="11">
    <source>
        <dbReference type="ARBA" id="ARBA00050773"/>
    </source>
</evidence>
<feature type="binding site" evidence="15">
    <location>
        <position position="276"/>
    </location>
    <ligand>
        <name>glyoxylate</name>
        <dbReference type="ChEBI" id="CHEBI:36655"/>
    </ligand>
</feature>
<dbReference type="InterPro" id="IPR000262">
    <property type="entry name" value="FMN-dep_DH"/>
</dbReference>
<evidence type="ECO:0000313" key="17">
    <source>
        <dbReference type="EMBL" id="PKG22271.1"/>
    </source>
</evidence>
<feature type="binding site" evidence="15">
    <location>
        <position position="142"/>
    </location>
    <ligand>
        <name>FMN</name>
        <dbReference type="ChEBI" id="CHEBI:58210"/>
    </ligand>
</feature>
<dbReference type="Proteomes" id="UP000233375">
    <property type="component" value="Unassembled WGS sequence"/>
</dbReference>
<comment type="cofactor">
    <cofactor evidence="2">
        <name>FMN</name>
        <dbReference type="ChEBI" id="CHEBI:58210"/>
    </cofactor>
</comment>
<reference evidence="17 18" key="1">
    <citation type="journal article" date="2003" name="Int. J. Syst. Evol. Microbiol.">
        <title>Bacillus nealsonii sp. nov., isolated from a spacecraft-assembly facility, whose spores are gamma-radiation resistant.</title>
        <authorList>
            <person name="Venkateswaran K."/>
            <person name="Kempf M."/>
            <person name="Chen F."/>
            <person name="Satomi M."/>
            <person name="Nicholson W."/>
            <person name="Kern R."/>
        </authorList>
    </citation>
    <scope>NUCLEOTIDE SEQUENCE [LARGE SCALE GENOMIC DNA]</scope>
    <source>
        <strain evidence="17 18">FO-92</strain>
    </source>
</reference>
<evidence type="ECO:0000256" key="12">
    <source>
        <dbReference type="ARBA" id="ARBA00052949"/>
    </source>
</evidence>
<organism evidence="17 18">
    <name type="scientific">Niallia nealsonii</name>
    <dbReference type="NCBI Taxonomy" id="115979"/>
    <lineage>
        <taxon>Bacteria</taxon>
        <taxon>Bacillati</taxon>
        <taxon>Bacillota</taxon>
        <taxon>Bacilli</taxon>
        <taxon>Bacillales</taxon>
        <taxon>Bacillaceae</taxon>
        <taxon>Niallia</taxon>
    </lineage>
</organism>
<feature type="domain" description="FMN hydroxy acid dehydrogenase" evidence="16">
    <location>
        <begin position="12"/>
        <end position="377"/>
    </location>
</feature>
<feature type="binding site" evidence="15">
    <location>
        <position position="271"/>
    </location>
    <ligand>
        <name>FMN</name>
        <dbReference type="ChEBI" id="CHEBI:58210"/>
    </ligand>
</feature>
<dbReference type="EC" id="1.1.3.15" evidence="3"/>
<evidence type="ECO:0000256" key="6">
    <source>
        <dbReference type="ARBA" id="ARBA00023002"/>
    </source>
</evidence>
<comment type="catalytic activity">
    <reaction evidence="10">
        <text>mandelate + O2 = phenylglyoxylate + H2O2</text>
        <dbReference type="Rhea" id="RHEA:68968"/>
        <dbReference type="ChEBI" id="CHEBI:15379"/>
        <dbReference type="ChEBI" id="CHEBI:16240"/>
        <dbReference type="ChEBI" id="CHEBI:25147"/>
        <dbReference type="ChEBI" id="CHEBI:36656"/>
    </reaction>
</comment>
<keyword evidence="4 15" id="KW-0285">Flavoprotein</keyword>
<feature type="binding site" evidence="15">
    <location>
        <position position="38"/>
    </location>
    <ligand>
        <name>glyoxylate</name>
        <dbReference type="ChEBI" id="CHEBI:36655"/>
    </ligand>
</feature>
<evidence type="ECO:0000256" key="2">
    <source>
        <dbReference type="ARBA" id="ARBA00001917"/>
    </source>
</evidence>
<dbReference type="Pfam" id="PF01070">
    <property type="entry name" value="FMN_dh"/>
    <property type="match status" value="1"/>
</dbReference>
<dbReference type="InterPro" id="IPR012133">
    <property type="entry name" value="Alpha-hydoxy_acid_DH_FMN"/>
</dbReference>
<evidence type="ECO:0000256" key="5">
    <source>
        <dbReference type="ARBA" id="ARBA00022643"/>
    </source>
</evidence>
<evidence type="ECO:0000256" key="4">
    <source>
        <dbReference type="ARBA" id="ARBA00022630"/>
    </source>
</evidence>
<evidence type="ECO:0000256" key="13">
    <source>
        <dbReference type="ARBA" id="ARBA00079803"/>
    </source>
</evidence>
<keyword evidence="18" id="KW-1185">Reference proteome</keyword>
<dbReference type="EMBL" id="PISE01000044">
    <property type="protein sequence ID" value="PKG22271.1"/>
    <property type="molecule type" value="Genomic_DNA"/>
</dbReference>
<dbReference type="AlphaFoldDB" id="A0A2N0YYD5"/>
<dbReference type="PANTHER" id="PTHR10578">
    <property type="entry name" value="S -2-HYDROXY-ACID OXIDASE-RELATED"/>
    <property type="match status" value="1"/>
</dbReference>
<dbReference type="RefSeq" id="WP_101178511.1">
    <property type="nucleotide sequence ID" value="NZ_PISE01000044.1"/>
</dbReference>
<feature type="binding site" evidence="15">
    <location>
        <position position="249"/>
    </location>
    <ligand>
        <name>FMN</name>
        <dbReference type="ChEBI" id="CHEBI:58210"/>
    </ligand>
</feature>
<comment type="caution">
    <text evidence="17">The sequence shown here is derived from an EMBL/GenBank/DDBJ whole genome shotgun (WGS) entry which is preliminary data.</text>
</comment>
<comment type="catalytic activity">
    <reaction evidence="9">
        <text>(S)-lactate + O2 = pyruvate + H2O2</text>
        <dbReference type="Rhea" id="RHEA:55868"/>
        <dbReference type="ChEBI" id="CHEBI:15361"/>
        <dbReference type="ChEBI" id="CHEBI:15379"/>
        <dbReference type="ChEBI" id="CHEBI:16240"/>
        <dbReference type="ChEBI" id="CHEBI:16651"/>
    </reaction>
    <physiologicalReaction direction="left-to-right" evidence="9">
        <dbReference type="Rhea" id="RHEA:55869"/>
    </physiologicalReaction>
</comment>
<feature type="binding site" evidence="15">
    <location>
        <position position="170"/>
    </location>
    <ligand>
        <name>FMN</name>
        <dbReference type="ChEBI" id="CHEBI:58210"/>
    </ligand>
</feature>
<feature type="binding site" evidence="15">
    <location>
        <position position="179"/>
    </location>
    <ligand>
        <name>glyoxylate</name>
        <dbReference type="ChEBI" id="CHEBI:36655"/>
    </ligand>
</feature>
<feature type="active site" description="Proton acceptor" evidence="14">
    <location>
        <position position="273"/>
    </location>
</feature>
<dbReference type="InterPro" id="IPR037396">
    <property type="entry name" value="FMN_HAD"/>
</dbReference>
<evidence type="ECO:0000256" key="9">
    <source>
        <dbReference type="ARBA" id="ARBA00048754"/>
    </source>
</evidence>
<gene>
    <name evidence="17" type="ORF">CWS01_17710</name>
</gene>
<evidence type="ECO:0000256" key="15">
    <source>
        <dbReference type="PIRSR" id="PIRSR000138-2"/>
    </source>
</evidence>
<dbReference type="InterPro" id="IPR008259">
    <property type="entry name" value="FMN_hydac_DH_AS"/>
</dbReference>
<feature type="binding site" evidence="15">
    <location>
        <position position="120"/>
    </location>
    <ligand>
        <name>FMN</name>
        <dbReference type="ChEBI" id="CHEBI:58210"/>
    </ligand>
</feature>
<evidence type="ECO:0000259" key="16">
    <source>
        <dbReference type="PROSITE" id="PS51349"/>
    </source>
</evidence>
<feature type="binding site" evidence="15">
    <location>
        <begin position="91"/>
        <end position="93"/>
    </location>
    <ligand>
        <name>FMN</name>
        <dbReference type="ChEBI" id="CHEBI:58210"/>
    </ligand>
</feature>
<dbReference type="InterPro" id="IPR013785">
    <property type="entry name" value="Aldolase_TIM"/>
</dbReference>
<comment type="catalytic activity">
    <reaction evidence="11">
        <text>2-hydroxyoctadecanoate + O2 = 2-oxooctadecanoate + H2O2</text>
        <dbReference type="Rhea" id="RHEA:68964"/>
        <dbReference type="ChEBI" id="CHEBI:15379"/>
        <dbReference type="ChEBI" id="CHEBI:16240"/>
        <dbReference type="ChEBI" id="CHEBI:17162"/>
        <dbReference type="ChEBI" id="CHEBI:76724"/>
    </reaction>
</comment>
<evidence type="ECO:0000256" key="3">
    <source>
        <dbReference type="ARBA" id="ARBA00013087"/>
    </source>
</evidence>
<evidence type="ECO:0000256" key="1">
    <source>
        <dbReference type="ARBA" id="ARBA00000616"/>
    </source>
</evidence>
<evidence type="ECO:0000313" key="18">
    <source>
        <dbReference type="Proteomes" id="UP000233375"/>
    </source>
</evidence>
<proteinExistence type="inferred from homology"/>
<feature type="binding site" evidence="15">
    <location>
        <position position="144"/>
    </location>
    <ligand>
        <name>glyoxylate</name>
        <dbReference type="ChEBI" id="CHEBI:36655"/>
    </ligand>
</feature>
<keyword evidence="6" id="KW-0560">Oxidoreductase</keyword>
<dbReference type="PIRSF" id="PIRSF000138">
    <property type="entry name" value="Al-hdrx_acd_dh"/>
    <property type="match status" value="1"/>
</dbReference>
<dbReference type="Gene3D" id="3.20.20.70">
    <property type="entry name" value="Aldolase class I"/>
    <property type="match status" value="1"/>
</dbReference>
<accession>A0A2N0YYD5</accession>
<evidence type="ECO:0000256" key="14">
    <source>
        <dbReference type="PIRSR" id="PIRSR000138-1"/>
    </source>
</evidence>
<dbReference type="GO" id="GO:0010181">
    <property type="term" value="F:FMN binding"/>
    <property type="evidence" value="ECO:0007669"/>
    <property type="project" value="InterPro"/>
</dbReference>
<evidence type="ECO:0000256" key="10">
    <source>
        <dbReference type="ARBA" id="ARBA00050549"/>
    </source>
</evidence>
<dbReference type="GO" id="GO:0003973">
    <property type="term" value="F:(S)-2-hydroxy-acid oxidase activity"/>
    <property type="evidence" value="ECO:0007669"/>
    <property type="project" value="UniProtKB-EC"/>
</dbReference>
<dbReference type="PANTHER" id="PTHR10578:SF143">
    <property type="entry name" value="FMN-DEPENDENT ALPHA-HYDROXY ACID DEHYDROGENASE PB1A11.03"/>
    <property type="match status" value="1"/>
</dbReference>
<dbReference type="SUPFAM" id="SSF51395">
    <property type="entry name" value="FMN-linked oxidoreductases"/>
    <property type="match status" value="1"/>
</dbReference>
<dbReference type="PROSITE" id="PS51349">
    <property type="entry name" value="FMN_HYDROXY_ACID_DH_2"/>
    <property type="match status" value="1"/>
</dbReference>
<dbReference type="PROSITE" id="PS00557">
    <property type="entry name" value="FMN_HYDROXY_ACID_DH_1"/>
    <property type="match status" value="1"/>
</dbReference>
<protein>
    <recommendedName>
        <fullName evidence="8">L-lactate oxidase</fullName>
        <ecNumber evidence="3">1.1.3.15</ecNumber>
    </recommendedName>
    <alternativeName>
        <fullName evidence="13">(S)-2-hydroxy-acid oxidase</fullName>
    </alternativeName>
</protein>
<keyword evidence="5 15" id="KW-0288">FMN</keyword>
<evidence type="ECO:0000256" key="7">
    <source>
        <dbReference type="ARBA" id="ARBA00024042"/>
    </source>
</evidence>
<name>A0A2N0YYD5_9BACI</name>
<sequence>MGTKSFTSINKDTKDLPIFIEEWEAKAKEKMDKGSFDYIRSGAGDEETLQANRSVFQKWTILPRVLRNVSLSSANTILYGNELSFPLLLSPVGYQGLADKEGEKAAARAAAKAGVPYIASTVSTYSLEDIAAAAPEGNNWFQLYWSRNKEVSASMVKRAEKAGFRAIVVTVDTGLLGWRKSDYKNGFVPLMECLGDANYRNDPAFQKSVPNWNDANIVAGIMDNILHPDLNWEDVLFLREHTTLPIILKGILHPKDAKKAVDLGFDGIVVSNHGGRQLDGAISSLDALQLISPVVNKQIPLIMDGGIRSGADMYKAIALGADAVAIGRPFIYGLAVSGEVGVLSIINNLKKEFELTLALSGEVSVKDITADNLFRQN</sequence>
<evidence type="ECO:0000256" key="8">
    <source>
        <dbReference type="ARBA" id="ARBA00029513"/>
    </source>
</evidence>
<feature type="binding site" evidence="15">
    <location>
        <begin position="304"/>
        <end position="308"/>
    </location>
    <ligand>
        <name>FMN</name>
        <dbReference type="ChEBI" id="CHEBI:58210"/>
    </ligand>
</feature>
<comment type="similarity">
    <text evidence="7">Belongs to the FMN-dependent alpha-hydroxy acid dehydrogenase family.</text>
</comment>
<feature type="binding site" evidence="15">
    <location>
        <position position="273"/>
    </location>
    <ligand>
        <name>glyoxylate</name>
        <dbReference type="ChEBI" id="CHEBI:36655"/>
    </ligand>
</feature>
<dbReference type="FunFam" id="3.20.20.70:FF:000029">
    <property type="entry name" value="L-lactate dehydrogenase"/>
    <property type="match status" value="1"/>
</dbReference>
<feature type="binding site" evidence="15">
    <location>
        <begin position="327"/>
        <end position="328"/>
    </location>
    <ligand>
        <name>FMN</name>
        <dbReference type="ChEBI" id="CHEBI:58210"/>
    </ligand>
</feature>
<comment type="catalytic activity">
    <reaction evidence="12">
        <text>2-hydroxyoctanoate + O2 = 2-oxooctanoate + H2O2</text>
        <dbReference type="Rhea" id="RHEA:67940"/>
        <dbReference type="ChEBI" id="CHEBI:15379"/>
        <dbReference type="ChEBI" id="CHEBI:16240"/>
        <dbReference type="ChEBI" id="CHEBI:133514"/>
        <dbReference type="ChEBI" id="CHEBI:176689"/>
    </reaction>
</comment>